<proteinExistence type="predicted"/>
<evidence type="ECO:0000256" key="1">
    <source>
        <dbReference type="SAM" id="MobiDB-lite"/>
    </source>
</evidence>
<comment type="caution">
    <text evidence="3">The sequence shown here is derived from an EMBL/GenBank/DDBJ whole genome shotgun (WGS) entry which is preliminary data.</text>
</comment>
<reference evidence="3" key="1">
    <citation type="submission" date="2020-07" db="EMBL/GenBank/DDBJ databases">
        <authorList>
            <person name="Pettersson B.M.F."/>
            <person name="Behra P.R.K."/>
            <person name="Ramesh M."/>
            <person name="Das S."/>
            <person name="Dasgupta S."/>
            <person name="Kirsebom L.A."/>
        </authorList>
    </citation>
    <scope>NUCLEOTIDE SEQUENCE</scope>
    <source>
        <strain evidence="3">DSM 44838</strain>
    </source>
</reference>
<dbReference type="EMBL" id="JACKVK010000022">
    <property type="protein sequence ID" value="MCV7424799.1"/>
    <property type="molecule type" value="Genomic_DNA"/>
</dbReference>
<dbReference type="AlphaFoldDB" id="A0A9X2Z948"/>
<dbReference type="RefSeq" id="WP_263999886.1">
    <property type="nucleotide sequence ID" value="NZ_JACKVK010000022.1"/>
</dbReference>
<protein>
    <submittedName>
        <fullName evidence="3">WhiB family transcriptional regulator</fullName>
    </submittedName>
</protein>
<feature type="region of interest" description="Disordered" evidence="1">
    <location>
        <begin position="1"/>
        <end position="41"/>
    </location>
</feature>
<dbReference type="Pfam" id="PF02467">
    <property type="entry name" value="Whib"/>
    <property type="match status" value="1"/>
</dbReference>
<name>A0A9X2Z948_9MYCO</name>
<keyword evidence="4" id="KW-1185">Reference proteome</keyword>
<gene>
    <name evidence="3" type="ORF">H7K45_30095</name>
</gene>
<reference evidence="3" key="2">
    <citation type="journal article" date="2022" name="BMC Genomics">
        <title>Comparative genome analysis of mycobacteria focusing on tRNA and non-coding RNA.</title>
        <authorList>
            <person name="Behra P.R.K."/>
            <person name="Pettersson B.M.F."/>
            <person name="Ramesh M."/>
            <person name="Das S."/>
            <person name="Dasgupta S."/>
            <person name="Kirsebom L.A."/>
        </authorList>
    </citation>
    <scope>NUCLEOTIDE SEQUENCE</scope>
    <source>
        <strain evidence="3">DSM 44838</strain>
    </source>
</reference>
<dbReference type="PROSITE" id="PS51674">
    <property type="entry name" value="4FE4S_WBL"/>
    <property type="match status" value="1"/>
</dbReference>
<evidence type="ECO:0000313" key="3">
    <source>
        <dbReference type="EMBL" id="MCV7424799.1"/>
    </source>
</evidence>
<sequence length="108" mass="11560">MQAPGRPVAAVALRERGATTTTSDAGRLGYPCAEDPDRWTTSPDDGAKALCRACPRRWLCAQEACRTPGAEGLWAGVLIPGEGRGRRFALKQLGSLADRHGFPVRTVQ</sequence>
<feature type="domain" description="4Fe-4S Wbl-type" evidence="2">
    <location>
        <begin position="31"/>
        <end position="84"/>
    </location>
</feature>
<dbReference type="InterPro" id="IPR034768">
    <property type="entry name" value="4FE4S_WBL"/>
</dbReference>
<evidence type="ECO:0000313" key="4">
    <source>
        <dbReference type="Proteomes" id="UP001141629"/>
    </source>
</evidence>
<accession>A0A9X2Z948</accession>
<dbReference type="Proteomes" id="UP001141629">
    <property type="component" value="Unassembled WGS sequence"/>
</dbReference>
<organism evidence="3 4">
    <name type="scientific">Mycobacterium yunnanensis</name>
    <dbReference type="NCBI Taxonomy" id="368477"/>
    <lineage>
        <taxon>Bacteria</taxon>
        <taxon>Bacillati</taxon>
        <taxon>Actinomycetota</taxon>
        <taxon>Actinomycetes</taxon>
        <taxon>Mycobacteriales</taxon>
        <taxon>Mycobacteriaceae</taxon>
        <taxon>Mycobacterium</taxon>
    </lineage>
</organism>
<evidence type="ECO:0000259" key="2">
    <source>
        <dbReference type="PROSITE" id="PS51674"/>
    </source>
</evidence>